<dbReference type="SUPFAM" id="SSF48403">
    <property type="entry name" value="Ankyrin repeat"/>
    <property type="match status" value="1"/>
</dbReference>
<name>A0AA95EFC0_9VIRU</name>
<dbReference type="PANTHER" id="PTHR46586">
    <property type="entry name" value="ANKYRIN REPEAT-CONTAINING PROTEIN"/>
    <property type="match status" value="1"/>
</dbReference>
<sequence>MTTQNRQRKPPALFSAADGARSPAVASDAEPPICVLPPELVSLILEHVAACDQRGVSVALCLLASRLFHVLPAPLVWRHGKQLRALSADLDALVAALPPYLCVRLQCRNVLTARAFTKAAEGGNTRVVQALWHSGSRCYRDAHDSALSLACRNRHHETAAFLASVRRPGGGATVLPFPPGCAPYDDDYGRPTIHRYGAQSGYDIVDDCDDTHHTDHGTGPLRAVDEAGIAHWSGLIDEGSDGNDGDGRVDAQAVAAPRVPSKLPHSADAEGDLRLAGGLAKLLSERDIDPDQRRAFVSDTVIPCARHFVVMGHIEALALIVDRHRGILCAWARTLPTTVPSTMDDPSASLKALVADYIRHPTDSLVVLRRLMSRGDIRGVAALCERRRAQGMACDAGITYSIFPFTRDMSSYNSATVDLGATRPCIDGDMTAMLAANARAFQLDVARAAGAAAYDSLSYIQAAAVVGAAATVDWALRHKGDNRRCIKATVRETADPSVVDVLVRHRSLADPVSAMVALALAGHIGSAQTVANTYPKALGRALDTLSKLSIERGDPRVVDVAADVFPNAEFPNAALMDQAAKRGPLSVLLAMARRGGARCTRQGVAAAMQRLHGVVMRHLYENRADLCASDAFCVRTRTHRRAWKRILDETAGAGHMDNARWMGQRLGIDGFRRASTYAAVLLGNASALKALCAERVDCGPRAFTKAVSRGDHAALLRLIDHRPHSASTYAPVLAINLGRPALAMALIGGGCAVGADTLIAAASMGYAHIVTRLLQRLALRRRTLNKALQAAARAGHTDIEITLRNHHV</sequence>
<evidence type="ECO:0000313" key="2">
    <source>
        <dbReference type="Proteomes" id="UP001185135"/>
    </source>
</evidence>
<dbReference type="InterPro" id="IPR036770">
    <property type="entry name" value="Ankyrin_rpt-contain_sf"/>
</dbReference>
<gene>
    <name evidence="1" type="ORF">pkur_cds_789</name>
</gene>
<dbReference type="EMBL" id="ON887157">
    <property type="protein sequence ID" value="WBR14963.1"/>
    <property type="molecule type" value="Genomic_DNA"/>
</dbReference>
<reference evidence="1" key="1">
    <citation type="submission" date="2022-06" db="EMBL/GenBank/DDBJ databases">
        <authorList>
            <person name="Legendre M."/>
            <person name="Claverie J.-M."/>
            <person name="Alempic J.-M."/>
            <person name="Abergel C."/>
        </authorList>
    </citation>
    <scope>NUCLEOTIDE SEQUENCE</scope>
    <source>
        <strain evidence="1">Kuranda</strain>
    </source>
</reference>
<protein>
    <submittedName>
        <fullName evidence="1">Ankyrin repeat protein</fullName>
    </submittedName>
</protein>
<organism evidence="1 2">
    <name type="scientific">Pandoravirus kuranda</name>
    <dbReference type="NCBI Taxonomy" id="3019033"/>
    <lineage>
        <taxon>Viruses</taxon>
        <taxon>Pandoravirus</taxon>
    </lineage>
</organism>
<dbReference type="PANTHER" id="PTHR46586:SF3">
    <property type="entry name" value="ANKYRIN REPEAT-CONTAINING PROTEIN"/>
    <property type="match status" value="1"/>
</dbReference>
<proteinExistence type="predicted"/>
<dbReference type="InterPro" id="IPR052050">
    <property type="entry name" value="SecEffector_AnkRepeat"/>
</dbReference>
<dbReference type="Proteomes" id="UP001185135">
    <property type="component" value="Segment"/>
</dbReference>
<evidence type="ECO:0000313" key="1">
    <source>
        <dbReference type="EMBL" id="WBR14963.1"/>
    </source>
</evidence>
<accession>A0AA95EFC0</accession>